<evidence type="ECO:0000313" key="1">
    <source>
        <dbReference type="EMBL" id="TFB79468.1"/>
    </source>
</evidence>
<sequence length="328" mass="35291">MGVGAVSMSGPRATGFAFEVDQRVPFYVYRWSTGWRRAQLSAVLDNYTHVIVESGTPLFGDALGRSAADDIRLCQRRGLGVALLFHGSDIRLPSRHAERVAWSPFVAGLDSSTTVLEARALVNATLVEKLKVPVFVSTPDLLVDLPEAQWLPVVVEVAAWRAPTQPFAHDGPPVVAHAPSRASLKGSDLIDPVLEALENEGLVRYRRIQGVASRDMPDVYRNADIVIDQLRLGIYGVAACEAMAAGRIVVSHVSEQVREYVARAMGADLPVVEATADSLESVLRDIVAAPAPYLETAAAGIRFVEAVHDGRVSAQVLGWFLGAPPADV</sequence>
<dbReference type="OrthoDB" id="9809622at2"/>
<keyword evidence="2" id="KW-1185">Reference proteome</keyword>
<organism evidence="1 2">
    <name type="scientific">Terrimesophilobacter mesophilus</name>
    <dbReference type="NCBI Taxonomy" id="433647"/>
    <lineage>
        <taxon>Bacteria</taxon>
        <taxon>Bacillati</taxon>
        <taxon>Actinomycetota</taxon>
        <taxon>Actinomycetes</taxon>
        <taxon>Micrococcales</taxon>
        <taxon>Microbacteriaceae</taxon>
        <taxon>Terrimesophilobacter</taxon>
    </lineage>
</organism>
<accession>A0A4V3I9I0</accession>
<evidence type="ECO:0008006" key="3">
    <source>
        <dbReference type="Google" id="ProtNLM"/>
    </source>
</evidence>
<dbReference type="SUPFAM" id="SSF53756">
    <property type="entry name" value="UDP-Glycosyltransferase/glycogen phosphorylase"/>
    <property type="match status" value="1"/>
</dbReference>
<dbReference type="AlphaFoldDB" id="A0A4V3I9I0"/>
<name>A0A4V3I9I0_9MICO</name>
<dbReference type="EMBL" id="SOFI01000003">
    <property type="protein sequence ID" value="TFB79468.1"/>
    <property type="molecule type" value="Genomic_DNA"/>
</dbReference>
<dbReference type="RefSeq" id="WP_104095340.1">
    <property type="nucleotide sequence ID" value="NZ_JACHBP010000001.1"/>
</dbReference>
<protein>
    <recommendedName>
        <fullName evidence="3">Glycosyl transferases group 1</fullName>
    </recommendedName>
</protein>
<proteinExistence type="predicted"/>
<comment type="caution">
    <text evidence="1">The sequence shown here is derived from an EMBL/GenBank/DDBJ whole genome shotgun (WGS) entry which is preliminary data.</text>
</comment>
<reference evidence="1 2" key="1">
    <citation type="submission" date="2019-03" db="EMBL/GenBank/DDBJ databases">
        <title>Genomics of glacier-inhabiting Cryobacterium strains.</title>
        <authorList>
            <person name="Liu Q."/>
            <person name="Xin Y.-H."/>
        </authorList>
    </citation>
    <scope>NUCLEOTIDE SEQUENCE [LARGE SCALE GENOMIC DNA]</scope>
    <source>
        <strain evidence="1 2">CGMCC 1.10440</strain>
    </source>
</reference>
<dbReference type="Gene3D" id="3.40.50.2000">
    <property type="entry name" value="Glycogen Phosphorylase B"/>
    <property type="match status" value="1"/>
</dbReference>
<dbReference type="Proteomes" id="UP000298488">
    <property type="component" value="Unassembled WGS sequence"/>
</dbReference>
<evidence type="ECO:0000313" key="2">
    <source>
        <dbReference type="Proteomes" id="UP000298488"/>
    </source>
</evidence>
<gene>
    <name evidence="1" type="ORF">E3N84_05010</name>
</gene>